<evidence type="ECO:0000256" key="1">
    <source>
        <dbReference type="ARBA" id="ARBA00006817"/>
    </source>
</evidence>
<dbReference type="RefSeq" id="WP_121850263.1">
    <property type="nucleotide sequence ID" value="NZ_CP032050.1"/>
</dbReference>
<dbReference type="InterPro" id="IPR013538">
    <property type="entry name" value="ASHA1/2-like_C"/>
</dbReference>
<sequence>MDNPLIMEFFYNAPKKDVWEAMTNSEKMKIWYFPQLKEFIPKVGCEFKFEDIGDTYRKKWVVTKINKPDTLAHIWAYKGYQGVSEVTFDLFSTDSGTKIRITHTGLESFPDDPHFKRERFEWGWNNLLGKNLKILLEKK</sequence>
<dbReference type="SUPFAM" id="SSF55961">
    <property type="entry name" value="Bet v1-like"/>
    <property type="match status" value="1"/>
</dbReference>
<dbReference type="OrthoDB" id="2355173at2"/>
<name>A0A3G2LAH8_9FLAO</name>
<evidence type="ECO:0000259" key="2">
    <source>
        <dbReference type="Pfam" id="PF08327"/>
    </source>
</evidence>
<feature type="domain" description="Activator of Hsp90 ATPase homologue 1/2-like C-terminal" evidence="2">
    <location>
        <begin position="12"/>
        <end position="137"/>
    </location>
</feature>
<gene>
    <name evidence="3" type="ORF">D1013_18635</name>
</gene>
<dbReference type="Gene3D" id="3.30.530.20">
    <property type="match status" value="1"/>
</dbReference>
<accession>A0A3G2LAH8</accession>
<organism evidence="3 4">
    <name type="scientific">Euzebyella marina</name>
    <dbReference type="NCBI Taxonomy" id="1761453"/>
    <lineage>
        <taxon>Bacteria</taxon>
        <taxon>Pseudomonadati</taxon>
        <taxon>Bacteroidota</taxon>
        <taxon>Flavobacteriia</taxon>
        <taxon>Flavobacteriales</taxon>
        <taxon>Flavobacteriaceae</taxon>
        <taxon>Euzebyella</taxon>
    </lineage>
</organism>
<dbReference type="CDD" id="cd07814">
    <property type="entry name" value="SRPBCC_CalC_Aha1-like"/>
    <property type="match status" value="1"/>
</dbReference>
<dbReference type="Proteomes" id="UP000276309">
    <property type="component" value="Chromosome"/>
</dbReference>
<proteinExistence type="inferred from homology"/>
<evidence type="ECO:0000313" key="3">
    <source>
        <dbReference type="EMBL" id="AYN69257.1"/>
    </source>
</evidence>
<dbReference type="Pfam" id="PF08327">
    <property type="entry name" value="AHSA1"/>
    <property type="match status" value="1"/>
</dbReference>
<reference evidence="3 4" key="1">
    <citation type="submission" date="2018-08" db="EMBL/GenBank/DDBJ databases">
        <title>The reduced genetic potential of extracellular carbohydrate catabolism in Euzebyella marina RN62, a Flavobacteriia bacterium isolated from the hadal water.</title>
        <authorList>
            <person name="Xue C."/>
        </authorList>
    </citation>
    <scope>NUCLEOTIDE SEQUENCE [LARGE SCALE GENOMIC DNA]</scope>
    <source>
        <strain evidence="3 4">RN62</strain>
    </source>
</reference>
<dbReference type="AlphaFoldDB" id="A0A3G2LAH8"/>
<dbReference type="EMBL" id="CP032050">
    <property type="protein sequence ID" value="AYN69257.1"/>
    <property type="molecule type" value="Genomic_DNA"/>
</dbReference>
<dbReference type="InterPro" id="IPR023393">
    <property type="entry name" value="START-like_dom_sf"/>
</dbReference>
<keyword evidence="4" id="KW-1185">Reference proteome</keyword>
<dbReference type="KEGG" id="emar:D1013_18635"/>
<comment type="similarity">
    <text evidence="1">Belongs to the AHA1 family.</text>
</comment>
<protein>
    <submittedName>
        <fullName evidence="3">SRPBCC domain-containing protein</fullName>
    </submittedName>
</protein>
<evidence type="ECO:0000313" key="4">
    <source>
        <dbReference type="Proteomes" id="UP000276309"/>
    </source>
</evidence>